<dbReference type="NCBIfam" id="TIGR02605">
    <property type="entry name" value="CxxC_CxxC_SSSS"/>
    <property type="match status" value="1"/>
</dbReference>
<feature type="domain" description="Putative regulatory protein FmdB zinc ribbon" evidence="1">
    <location>
        <begin position="1"/>
        <end position="42"/>
    </location>
</feature>
<accession>A0A1W9S052</accession>
<evidence type="ECO:0000313" key="2">
    <source>
        <dbReference type="EMBL" id="OQX90173.1"/>
    </source>
</evidence>
<reference evidence="3" key="1">
    <citation type="submission" date="2017-03" db="EMBL/GenBank/DDBJ databases">
        <title>Novel pathways for hydrocarbon cycling and metabolic interdependencies in hydrothermal sediment communities.</title>
        <authorList>
            <person name="Dombrowski N."/>
            <person name="Seitz K."/>
            <person name="Teske A."/>
            <person name="Baker B."/>
        </authorList>
    </citation>
    <scope>NUCLEOTIDE SEQUENCE [LARGE SCALE GENOMIC DNA]</scope>
</reference>
<dbReference type="PANTHER" id="PTHR34404:SF2">
    <property type="entry name" value="CONSERVED SERINE RICH PROTEIN"/>
    <property type="match status" value="1"/>
</dbReference>
<dbReference type="InterPro" id="IPR013429">
    <property type="entry name" value="Regulatory_FmdB_Zinc_ribbon"/>
</dbReference>
<dbReference type="Proteomes" id="UP000192611">
    <property type="component" value="Unassembled WGS sequence"/>
</dbReference>
<dbReference type="SMART" id="SM00834">
    <property type="entry name" value="CxxC_CXXC_SSSS"/>
    <property type="match status" value="1"/>
</dbReference>
<dbReference type="Gene3D" id="2.20.28.30">
    <property type="entry name" value="RNA polymerase ii, chain L"/>
    <property type="match status" value="1"/>
</dbReference>
<dbReference type="EMBL" id="NATQ01000093">
    <property type="protein sequence ID" value="OQX90173.1"/>
    <property type="molecule type" value="Genomic_DNA"/>
</dbReference>
<organism evidence="2 3">
    <name type="scientific">Candidatus Coatesbacteria bacterium 4484_99</name>
    <dbReference type="NCBI Taxonomy" id="1970774"/>
    <lineage>
        <taxon>Bacteria</taxon>
        <taxon>Candidatus Coatesiibacteriota</taxon>
    </lineage>
</organism>
<evidence type="ECO:0000259" key="1">
    <source>
        <dbReference type="SMART" id="SM00834"/>
    </source>
</evidence>
<name>A0A1W9S052_9BACT</name>
<evidence type="ECO:0000313" key="3">
    <source>
        <dbReference type="Proteomes" id="UP000192611"/>
    </source>
</evidence>
<protein>
    <recommendedName>
        <fullName evidence="1">Putative regulatory protein FmdB zinc ribbon domain-containing protein</fullName>
    </recommendedName>
</protein>
<sequence length="63" mass="6779">MPVYEYKCDECGERFEKLTSVGGKEVSVKCPKCGGSARRIISTLLKSGKSECSCTTCGTSTFT</sequence>
<gene>
    <name evidence="2" type="ORF">B6D57_04485</name>
</gene>
<dbReference type="PANTHER" id="PTHR34404">
    <property type="entry name" value="REGULATORY PROTEIN, FMDB FAMILY"/>
    <property type="match status" value="1"/>
</dbReference>
<dbReference type="AlphaFoldDB" id="A0A1W9S052"/>
<dbReference type="Pfam" id="PF09723">
    <property type="entry name" value="Zn_ribbon_8"/>
    <property type="match status" value="1"/>
</dbReference>
<proteinExistence type="predicted"/>
<comment type="caution">
    <text evidence="2">The sequence shown here is derived from an EMBL/GenBank/DDBJ whole genome shotgun (WGS) entry which is preliminary data.</text>
</comment>